<reference evidence="4" key="1">
    <citation type="submission" date="2025-08" db="UniProtKB">
        <authorList>
            <consortium name="Ensembl"/>
        </authorList>
    </citation>
    <scope>IDENTIFICATION</scope>
</reference>
<dbReference type="PROSITE" id="PS50222">
    <property type="entry name" value="EF_HAND_2"/>
    <property type="match status" value="1"/>
</dbReference>
<sequence>MTSPLCLAMGLLIDTFDRYAGKDGDNKTLTRAELEELLHNEMPTAECRCQHEVCEFFNSLDLNKDGVVDFKEYIIYVAALTAICKK</sequence>
<keyword evidence="5" id="KW-1185">Reference proteome</keyword>
<dbReference type="GeneTree" id="ENSGT01150000287010"/>
<dbReference type="InterPro" id="IPR018247">
    <property type="entry name" value="EF_Hand_1_Ca_BS"/>
</dbReference>
<dbReference type="InterPro" id="IPR002048">
    <property type="entry name" value="EF_hand_dom"/>
</dbReference>
<name>A0A3Q3EIC5_9LABR</name>
<dbReference type="InParanoid" id="A0A3Q3EIC5"/>
<dbReference type="PROSITE" id="PS00018">
    <property type="entry name" value="EF_HAND_1"/>
    <property type="match status" value="1"/>
</dbReference>
<dbReference type="Pfam" id="PF01023">
    <property type="entry name" value="S_100"/>
    <property type="match status" value="1"/>
</dbReference>
<dbReference type="Gene3D" id="1.10.238.10">
    <property type="entry name" value="EF-hand"/>
    <property type="match status" value="1"/>
</dbReference>
<dbReference type="SMART" id="SM01394">
    <property type="entry name" value="S_100"/>
    <property type="match status" value="1"/>
</dbReference>
<dbReference type="CDD" id="cd00213">
    <property type="entry name" value="S-100"/>
    <property type="match status" value="1"/>
</dbReference>
<dbReference type="InterPro" id="IPR013787">
    <property type="entry name" value="S100_Ca-bd_sub"/>
</dbReference>
<dbReference type="InterPro" id="IPR011992">
    <property type="entry name" value="EF-hand-dom_pair"/>
</dbReference>
<dbReference type="SUPFAM" id="SSF47473">
    <property type="entry name" value="EF-hand"/>
    <property type="match status" value="1"/>
</dbReference>
<dbReference type="PANTHER" id="PTHR11639">
    <property type="entry name" value="S100 CALCIUM-BINDING PROTEIN"/>
    <property type="match status" value="1"/>
</dbReference>
<dbReference type="GO" id="GO:0046914">
    <property type="term" value="F:transition metal ion binding"/>
    <property type="evidence" value="ECO:0007669"/>
    <property type="project" value="InterPro"/>
</dbReference>
<dbReference type="PANTHER" id="PTHR11639:SF118">
    <property type="entry name" value="PROTEIN S100"/>
    <property type="match status" value="1"/>
</dbReference>
<keyword evidence="1" id="KW-0479">Metal-binding</keyword>
<evidence type="ECO:0000259" key="3">
    <source>
        <dbReference type="PROSITE" id="PS50222"/>
    </source>
</evidence>
<dbReference type="STRING" id="56723.ENSLBEP00000007211"/>
<organism evidence="4 5">
    <name type="scientific">Labrus bergylta</name>
    <name type="common">ballan wrasse</name>
    <dbReference type="NCBI Taxonomy" id="56723"/>
    <lineage>
        <taxon>Eukaryota</taxon>
        <taxon>Metazoa</taxon>
        <taxon>Chordata</taxon>
        <taxon>Craniata</taxon>
        <taxon>Vertebrata</taxon>
        <taxon>Euteleostomi</taxon>
        <taxon>Actinopterygii</taxon>
        <taxon>Neopterygii</taxon>
        <taxon>Teleostei</taxon>
        <taxon>Neoteleostei</taxon>
        <taxon>Acanthomorphata</taxon>
        <taxon>Eupercaria</taxon>
        <taxon>Labriformes</taxon>
        <taxon>Labridae</taxon>
        <taxon>Labrus</taxon>
    </lineage>
</organism>
<proteinExistence type="predicted"/>
<protein>
    <recommendedName>
        <fullName evidence="3">EF-hand domain-containing protein</fullName>
    </recommendedName>
</protein>
<feature type="domain" description="EF-hand" evidence="3">
    <location>
        <begin position="48"/>
        <end position="83"/>
    </location>
</feature>
<dbReference type="GO" id="GO:0005737">
    <property type="term" value="C:cytoplasm"/>
    <property type="evidence" value="ECO:0007669"/>
    <property type="project" value="TreeGrafter"/>
</dbReference>
<dbReference type="GO" id="GO:0005509">
    <property type="term" value="F:calcium ion binding"/>
    <property type="evidence" value="ECO:0007669"/>
    <property type="project" value="InterPro"/>
</dbReference>
<evidence type="ECO:0000313" key="5">
    <source>
        <dbReference type="Proteomes" id="UP000261660"/>
    </source>
</evidence>
<evidence type="ECO:0000313" key="4">
    <source>
        <dbReference type="Ensembl" id="ENSLBEP00000007211.1"/>
    </source>
</evidence>
<dbReference type="Ensembl" id="ENSLBET00000007588.1">
    <property type="protein sequence ID" value="ENSLBEP00000007211.1"/>
    <property type="gene ID" value="ENSLBEG00000005591.1"/>
</dbReference>
<evidence type="ECO:0000256" key="2">
    <source>
        <dbReference type="ARBA" id="ARBA00022837"/>
    </source>
</evidence>
<keyword evidence="2" id="KW-0106">Calcium</keyword>
<reference evidence="4" key="2">
    <citation type="submission" date="2025-09" db="UniProtKB">
        <authorList>
            <consortium name="Ensembl"/>
        </authorList>
    </citation>
    <scope>IDENTIFICATION</scope>
</reference>
<accession>A0A3Q3EIC5</accession>
<evidence type="ECO:0000256" key="1">
    <source>
        <dbReference type="ARBA" id="ARBA00022723"/>
    </source>
</evidence>
<dbReference type="AlphaFoldDB" id="A0A3Q3EIC5"/>
<dbReference type="GO" id="GO:0048306">
    <property type="term" value="F:calcium-dependent protein binding"/>
    <property type="evidence" value="ECO:0007669"/>
    <property type="project" value="TreeGrafter"/>
</dbReference>
<dbReference type="InterPro" id="IPR034325">
    <property type="entry name" value="S-100_dom"/>
</dbReference>
<dbReference type="Proteomes" id="UP000261660">
    <property type="component" value="Unplaced"/>
</dbReference>